<feature type="non-terminal residue" evidence="1">
    <location>
        <position position="1"/>
    </location>
</feature>
<keyword evidence="2" id="KW-1185">Reference proteome</keyword>
<accession>A0AA38F2U7</accession>
<dbReference type="AlphaFoldDB" id="A0AA38F2U7"/>
<organism evidence="1 2">
    <name type="scientific">Taxus chinensis</name>
    <name type="common">Chinese yew</name>
    <name type="synonym">Taxus wallichiana var. chinensis</name>
    <dbReference type="NCBI Taxonomy" id="29808"/>
    <lineage>
        <taxon>Eukaryota</taxon>
        <taxon>Viridiplantae</taxon>
        <taxon>Streptophyta</taxon>
        <taxon>Embryophyta</taxon>
        <taxon>Tracheophyta</taxon>
        <taxon>Spermatophyta</taxon>
        <taxon>Pinopsida</taxon>
        <taxon>Pinidae</taxon>
        <taxon>Conifers II</taxon>
        <taxon>Cupressales</taxon>
        <taxon>Taxaceae</taxon>
        <taxon>Taxus</taxon>
    </lineage>
</organism>
<name>A0AA38F2U7_TAXCH</name>
<dbReference type="EMBL" id="JAHRHJ020003813">
    <property type="protein sequence ID" value="KAH9290319.1"/>
    <property type="molecule type" value="Genomic_DNA"/>
</dbReference>
<sequence length="79" mass="8686">LQDREVNLSQKISGLQRELSATATTGRSQGTVGAEPTVLVPRDHSHDQWLQNLAAVVEERDKFLVELSCLFILGKSLPS</sequence>
<dbReference type="Proteomes" id="UP000824469">
    <property type="component" value="Unassembled WGS sequence"/>
</dbReference>
<evidence type="ECO:0000313" key="2">
    <source>
        <dbReference type="Proteomes" id="UP000824469"/>
    </source>
</evidence>
<evidence type="ECO:0000313" key="1">
    <source>
        <dbReference type="EMBL" id="KAH9290319.1"/>
    </source>
</evidence>
<proteinExistence type="predicted"/>
<gene>
    <name evidence="1" type="ORF">KI387_034436</name>
</gene>
<reference evidence="1 2" key="1">
    <citation type="journal article" date="2021" name="Nat. Plants">
        <title>The Taxus genome provides insights into paclitaxel biosynthesis.</title>
        <authorList>
            <person name="Xiong X."/>
            <person name="Gou J."/>
            <person name="Liao Q."/>
            <person name="Li Y."/>
            <person name="Zhou Q."/>
            <person name="Bi G."/>
            <person name="Li C."/>
            <person name="Du R."/>
            <person name="Wang X."/>
            <person name="Sun T."/>
            <person name="Guo L."/>
            <person name="Liang H."/>
            <person name="Lu P."/>
            <person name="Wu Y."/>
            <person name="Zhang Z."/>
            <person name="Ro D.K."/>
            <person name="Shang Y."/>
            <person name="Huang S."/>
            <person name="Yan J."/>
        </authorList>
    </citation>
    <scope>NUCLEOTIDE SEQUENCE [LARGE SCALE GENOMIC DNA]</scope>
    <source>
        <strain evidence="1">Ta-2019</strain>
    </source>
</reference>
<protein>
    <submittedName>
        <fullName evidence="1">Uncharacterized protein</fullName>
    </submittedName>
</protein>
<feature type="non-terminal residue" evidence="1">
    <location>
        <position position="79"/>
    </location>
</feature>
<comment type="caution">
    <text evidence="1">The sequence shown here is derived from an EMBL/GenBank/DDBJ whole genome shotgun (WGS) entry which is preliminary data.</text>
</comment>